<keyword evidence="2" id="KW-1185">Reference proteome</keyword>
<dbReference type="OrthoDB" id="8372195at2"/>
<dbReference type="AlphaFoldDB" id="A0A504UF48"/>
<comment type="caution">
    <text evidence="1">The sequence shown here is derived from an EMBL/GenBank/DDBJ whole genome shotgun (WGS) entry which is preliminary data.</text>
</comment>
<gene>
    <name evidence="1" type="ORF">FJQ55_13095</name>
</gene>
<organism evidence="1 2">
    <name type="scientific">Rhizobium glycinendophyticum</name>
    <dbReference type="NCBI Taxonomy" id="2589807"/>
    <lineage>
        <taxon>Bacteria</taxon>
        <taxon>Pseudomonadati</taxon>
        <taxon>Pseudomonadota</taxon>
        <taxon>Alphaproteobacteria</taxon>
        <taxon>Hyphomicrobiales</taxon>
        <taxon>Rhizobiaceae</taxon>
        <taxon>Rhizobium/Agrobacterium group</taxon>
        <taxon>Rhizobium</taxon>
    </lineage>
</organism>
<proteinExistence type="predicted"/>
<reference evidence="1 2" key="1">
    <citation type="submission" date="2019-06" db="EMBL/GenBank/DDBJ databases">
        <title>Rhizobium sp. CL12 isolated from roots of soybean.</title>
        <authorList>
            <person name="Wang C."/>
        </authorList>
    </citation>
    <scope>NUCLEOTIDE SEQUENCE [LARGE SCALE GENOMIC DNA]</scope>
    <source>
        <strain evidence="1 2">CL12</strain>
    </source>
</reference>
<dbReference type="RefSeq" id="WP_140828482.1">
    <property type="nucleotide sequence ID" value="NZ_VFYP01000001.1"/>
</dbReference>
<sequence>MNKVVLTTHIDSGLNQALEEIARFDNRSASDLADQAIRNLVEERLATRDLLRHGLHLVATGDIRAVDSAAVHDWLNSDEDTFPKAR</sequence>
<evidence type="ECO:0000313" key="2">
    <source>
        <dbReference type="Proteomes" id="UP000316429"/>
    </source>
</evidence>
<name>A0A504UF48_9HYPH</name>
<dbReference type="EMBL" id="VFYP01000001">
    <property type="protein sequence ID" value="TPP11690.1"/>
    <property type="molecule type" value="Genomic_DNA"/>
</dbReference>
<accession>A0A504UF48</accession>
<protein>
    <recommendedName>
        <fullName evidence="3">CopG family transcriptional regulator</fullName>
    </recommendedName>
</protein>
<dbReference type="Proteomes" id="UP000316429">
    <property type="component" value="Unassembled WGS sequence"/>
</dbReference>
<evidence type="ECO:0000313" key="1">
    <source>
        <dbReference type="EMBL" id="TPP11690.1"/>
    </source>
</evidence>
<evidence type="ECO:0008006" key="3">
    <source>
        <dbReference type="Google" id="ProtNLM"/>
    </source>
</evidence>